<dbReference type="PANTHER" id="PTHR23020">
    <property type="entry name" value="UNCHARACTERIZED NUCLEAR HORMONE RECEPTOR-RELATED"/>
    <property type="match status" value="1"/>
</dbReference>
<reference evidence="3" key="2">
    <citation type="submission" date="2017-02" db="UniProtKB">
        <authorList>
            <consortium name="WormBaseParasite"/>
        </authorList>
    </citation>
    <scope>IDENTIFICATION</scope>
</reference>
<accession>A0A0K0DEU1</accession>
<dbReference type="WBParaSite" id="ACAC_0000941701-mRNA-1">
    <property type="protein sequence ID" value="ACAC_0000941701-mRNA-1"/>
    <property type="gene ID" value="ACAC_0000941701"/>
</dbReference>
<dbReference type="InterPro" id="IPR052961">
    <property type="entry name" value="Oxido-Kinase-like_Enzymes"/>
</dbReference>
<dbReference type="Pfam" id="PF07914">
    <property type="entry name" value="DUF1679"/>
    <property type="match status" value="1"/>
</dbReference>
<dbReference type="AlphaFoldDB" id="A0A0K0DEU1"/>
<feature type="domain" description="CHK kinase-like" evidence="1">
    <location>
        <begin position="8"/>
        <end position="172"/>
    </location>
</feature>
<evidence type="ECO:0000313" key="2">
    <source>
        <dbReference type="Proteomes" id="UP000035642"/>
    </source>
</evidence>
<dbReference type="PANTHER" id="PTHR23020:SF20">
    <property type="entry name" value="CHK KINASE-LIKE DOMAIN-CONTAINING PROTEIN"/>
    <property type="match status" value="1"/>
</dbReference>
<dbReference type="Gene3D" id="3.90.1200.10">
    <property type="match status" value="1"/>
</dbReference>
<protein>
    <submittedName>
        <fullName evidence="3">CHK domain-containing protein</fullName>
    </submittedName>
</protein>
<evidence type="ECO:0000259" key="1">
    <source>
        <dbReference type="SMART" id="SM00587"/>
    </source>
</evidence>
<dbReference type="Proteomes" id="UP000035642">
    <property type="component" value="Unassembled WGS sequence"/>
</dbReference>
<proteinExistence type="predicted"/>
<dbReference type="InterPro" id="IPR015897">
    <property type="entry name" value="CHK_kinase-like"/>
</dbReference>
<name>A0A0K0DEU1_ANGCA</name>
<dbReference type="InterPro" id="IPR012877">
    <property type="entry name" value="Dhs-27"/>
</dbReference>
<dbReference type="InterPro" id="IPR011009">
    <property type="entry name" value="Kinase-like_dom_sf"/>
</dbReference>
<evidence type="ECO:0000313" key="3">
    <source>
        <dbReference type="WBParaSite" id="ACAC_0000941701-mRNA-1"/>
    </source>
</evidence>
<dbReference type="SMART" id="SM00587">
    <property type="entry name" value="CHK"/>
    <property type="match status" value="1"/>
</dbReference>
<organism evidence="2 3">
    <name type="scientific">Angiostrongylus cantonensis</name>
    <name type="common">Rat lungworm</name>
    <dbReference type="NCBI Taxonomy" id="6313"/>
    <lineage>
        <taxon>Eukaryota</taxon>
        <taxon>Metazoa</taxon>
        <taxon>Ecdysozoa</taxon>
        <taxon>Nematoda</taxon>
        <taxon>Chromadorea</taxon>
        <taxon>Rhabditida</taxon>
        <taxon>Rhabditina</taxon>
        <taxon>Rhabditomorpha</taxon>
        <taxon>Strongyloidea</taxon>
        <taxon>Metastrongylidae</taxon>
        <taxon>Angiostrongylus</taxon>
    </lineage>
</organism>
<reference evidence="2" key="1">
    <citation type="submission" date="2012-09" db="EMBL/GenBank/DDBJ databases">
        <authorList>
            <person name="Martin A.A."/>
        </authorList>
    </citation>
    <scope>NUCLEOTIDE SEQUENCE</scope>
</reference>
<dbReference type="SUPFAM" id="SSF56112">
    <property type="entry name" value="Protein kinase-like (PK-like)"/>
    <property type="match status" value="1"/>
</dbReference>
<keyword evidence="2" id="KW-1185">Reference proteome</keyword>
<sequence length="246" mass="29014">MVNEMGKHLMAEYPMLKRGLTLLHEKYTANELWYIEHLQHYHKNGMFASFYFIVNLWKATVNEFINYALSSSSKYTPLAYFSLFSCRIFSYYCKHIEDTIRTYVHGDLWAANILWRSDKLAGIVDWSLCHAGPLTEDLQRVLVTSCSVETRKRMTRTLLKYYFDTMQTKMAEIHKEMPFSFKDLEVSDDYHRTLPYTCGLTLFAVEFWSHTSIIRKGKPDDNARMNDLVSRLQSLLDDTVVAHKWQ</sequence>